<evidence type="ECO:0000256" key="1">
    <source>
        <dbReference type="ARBA" id="ARBA00022603"/>
    </source>
</evidence>
<evidence type="ECO:0000259" key="5">
    <source>
        <dbReference type="Pfam" id="PF08100"/>
    </source>
</evidence>
<evidence type="ECO:0000256" key="3">
    <source>
        <dbReference type="ARBA" id="ARBA00022691"/>
    </source>
</evidence>
<dbReference type="InterPro" id="IPR036388">
    <property type="entry name" value="WH-like_DNA-bd_sf"/>
</dbReference>
<feature type="domain" description="O-methyltransferase dimerisation" evidence="5">
    <location>
        <begin position="70"/>
        <end position="141"/>
    </location>
</feature>
<dbReference type="InterPro" id="IPR001077">
    <property type="entry name" value="COMT_C"/>
</dbReference>
<dbReference type="Pfam" id="PF00891">
    <property type="entry name" value="Methyltransf_2"/>
    <property type="match status" value="1"/>
</dbReference>
<dbReference type="PANTHER" id="PTHR43712">
    <property type="entry name" value="PUTATIVE (AFU_ORTHOLOGUE AFUA_4G14580)-RELATED"/>
    <property type="match status" value="1"/>
</dbReference>
<dbReference type="Gene3D" id="3.40.50.150">
    <property type="entry name" value="Vaccinia Virus protein VP39"/>
    <property type="match status" value="1"/>
</dbReference>
<protein>
    <recommendedName>
        <fullName evidence="8">O-methyltransferase</fullName>
    </recommendedName>
</protein>
<keyword evidence="3" id="KW-0949">S-adenosyl-L-methionine</keyword>
<gene>
    <name evidence="6" type="ORF">PRZ48_005535</name>
</gene>
<dbReference type="SUPFAM" id="SSF46785">
    <property type="entry name" value="Winged helix' DNA-binding domain"/>
    <property type="match status" value="1"/>
</dbReference>
<keyword evidence="2" id="KW-0808">Transferase</keyword>
<evidence type="ECO:0000256" key="2">
    <source>
        <dbReference type="ARBA" id="ARBA00022679"/>
    </source>
</evidence>
<evidence type="ECO:0000313" key="6">
    <source>
        <dbReference type="EMBL" id="KAK4502112.1"/>
    </source>
</evidence>
<reference evidence="6 7" key="1">
    <citation type="journal article" date="2023" name="G3 (Bethesda)">
        <title>A chromosome-level genome assembly of Zasmidium syzygii isolated from banana leaves.</title>
        <authorList>
            <person name="van Westerhoven A.C."/>
            <person name="Mehrabi R."/>
            <person name="Talebi R."/>
            <person name="Steentjes M.B.F."/>
            <person name="Corcolon B."/>
            <person name="Chong P.A."/>
            <person name="Kema G.H.J."/>
            <person name="Seidl M.F."/>
        </authorList>
    </citation>
    <scope>NUCLEOTIDE SEQUENCE [LARGE SCALE GENOMIC DNA]</scope>
    <source>
        <strain evidence="6 7">P124</strain>
    </source>
</reference>
<dbReference type="Pfam" id="PF08100">
    <property type="entry name" value="Dimerisation"/>
    <property type="match status" value="1"/>
</dbReference>
<dbReference type="InterPro" id="IPR016461">
    <property type="entry name" value="COMT-like"/>
</dbReference>
<proteinExistence type="predicted"/>
<dbReference type="Proteomes" id="UP001305779">
    <property type="component" value="Unassembled WGS sequence"/>
</dbReference>
<feature type="domain" description="O-methyltransferase C-terminal" evidence="4">
    <location>
        <begin position="241"/>
        <end position="380"/>
    </location>
</feature>
<dbReference type="EMBL" id="JAXOVC010000004">
    <property type="protein sequence ID" value="KAK4502112.1"/>
    <property type="molecule type" value="Genomic_DNA"/>
</dbReference>
<dbReference type="PROSITE" id="PS51683">
    <property type="entry name" value="SAM_OMT_II"/>
    <property type="match status" value="1"/>
</dbReference>
<keyword evidence="7" id="KW-1185">Reference proteome</keyword>
<dbReference type="InterPro" id="IPR012967">
    <property type="entry name" value="COMT_dimerisation"/>
</dbReference>
<evidence type="ECO:0000313" key="7">
    <source>
        <dbReference type="Proteomes" id="UP001305779"/>
    </source>
</evidence>
<dbReference type="InterPro" id="IPR029063">
    <property type="entry name" value="SAM-dependent_MTases_sf"/>
</dbReference>
<dbReference type="PANTHER" id="PTHR43712:SF1">
    <property type="entry name" value="HYPOTHETICAL O-METHYLTRANSFERASE (EUROFUNG)-RELATED"/>
    <property type="match status" value="1"/>
</dbReference>
<dbReference type="Gene3D" id="1.10.10.10">
    <property type="entry name" value="Winged helix-like DNA-binding domain superfamily/Winged helix DNA-binding domain"/>
    <property type="match status" value="1"/>
</dbReference>
<name>A0ABR0EKL9_ZASCE</name>
<sequence length="402" mass="45335">MASKDTENGPNADDLLQQLRTIRSSLDQCTSLEDDARRAISSEARALSQDLETPGQILARTLWRPWEILCLKVALDMGLLRILAASQKPRSATDLASLCGVEELFMERLLRCMAAFGTLHETATEEGVIYEANKISRLYATEAGISHMNYVYAMLHRGWYQVPQKLRDNDYRSLTTSTHTVYADIEKKPGSNFWELLTPEQIQTCNTFFPFWNPDHRSWLDIYPAEERFVRDATKDRDAALFVDVGGNTGNQAAAFRRRFPDAPGKVIVQDLEPVLKNAESGIDAIPHDFFTPQPVRGARVYYLKAVMHDWSNDSNVKILSHLRDAMKPGYSKILINEWVIPDHGASRLMAGQDFNLMAQLGGEERSESRHREYIEAAGLKVVGVWDPKDGSTEAVIECEIA</sequence>
<dbReference type="InterPro" id="IPR036390">
    <property type="entry name" value="WH_DNA-bd_sf"/>
</dbReference>
<evidence type="ECO:0008006" key="8">
    <source>
        <dbReference type="Google" id="ProtNLM"/>
    </source>
</evidence>
<comment type="caution">
    <text evidence="6">The sequence shown here is derived from an EMBL/GenBank/DDBJ whole genome shotgun (WGS) entry which is preliminary data.</text>
</comment>
<keyword evidence="1" id="KW-0489">Methyltransferase</keyword>
<dbReference type="SUPFAM" id="SSF53335">
    <property type="entry name" value="S-adenosyl-L-methionine-dependent methyltransferases"/>
    <property type="match status" value="1"/>
</dbReference>
<evidence type="ECO:0000259" key="4">
    <source>
        <dbReference type="Pfam" id="PF00891"/>
    </source>
</evidence>
<organism evidence="6 7">
    <name type="scientific">Zasmidium cellare</name>
    <name type="common">Wine cellar mold</name>
    <name type="synonym">Racodium cellare</name>
    <dbReference type="NCBI Taxonomy" id="395010"/>
    <lineage>
        <taxon>Eukaryota</taxon>
        <taxon>Fungi</taxon>
        <taxon>Dikarya</taxon>
        <taxon>Ascomycota</taxon>
        <taxon>Pezizomycotina</taxon>
        <taxon>Dothideomycetes</taxon>
        <taxon>Dothideomycetidae</taxon>
        <taxon>Mycosphaerellales</taxon>
        <taxon>Mycosphaerellaceae</taxon>
        <taxon>Zasmidium</taxon>
    </lineage>
</organism>
<accession>A0ABR0EKL9</accession>